<dbReference type="Proteomes" id="UP001595075">
    <property type="component" value="Unassembled WGS sequence"/>
</dbReference>
<dbReference type="EMBL" id="JAZHXI010000005">
    <property type="protein sequence ID" value="KAL2071760.1"/>
    <property type="molecule type" value="Genomic_DNA"/>
</dbReference>
<name>A0ABR4CPB8_9HELO</name>
<evidence type="ECO:0008006" key="7">
    <source>
        <dbReference type="Google" id="ProtNLM"/>
    </source>
</evidence>
<proteinExistence type="inferred from homology"/>
<dbReference type="InterPro" id="IPR002347">
    <property type="entry name" value="SDR_fam"/>
</dbReference>
<evidence type="ECO:0000256" key="2">
    <source>
        <dbReference type="ARBA" id="ARBA00022857"/>
    </source>
</evidence>
<dbReference type="InterPro" id="IPR036291">
    <property type="entry name" value="NAD(P)-bd_dom_sf"/>
</dbReference>
<evidence type="ECO:0000256" key="1">
    <source>
        <dbReference type="ARBA" id="ARBA00006484"/>
    </source>
</evidence>
<dbReference type="PROSITE" id="PS00061">
    <property type="entry name" value="ADH_SHORT"/>
    <property type="match status" value="1"/>
</dbReference>
<sequence>MVKYALITGCSAGGIGDALAQEFHAKGVHVFATARTLSKISHLKNLGLTTLELDVTSSKSIEAAITEVTKITGGKLDFLVNNAGMGSTMPLLDTKLDVAREVFELNFFSIIAMTQAFGPSLIAAKGKVINVGSIVGRMANAYTGIYNTSKAAANLLSETLRVELAPFGVEVITVVTGIVKTEFFNNQGTVVLPPDSLYLPVQSYINDAATGKEIANGAMDVSVYARGVVANAMKPKSKLWFWRGGSAWLVWAVTTFGPHLLPDRIFAATNGLNKLALGGKKD</sequence>
<accession>A0ABR4CPB8</accession>
<dbReference type="Pfam" id="PF00106">
    <property type="entry name" value="adh_short"/>
    <property type="match status" value="1"/>
</dbReference>
<dbReference type="Gene3D" id="3.40.50.720">
    <property type="entry name" value="NAD(P)-binding Rossmann-like Domain"/>
    <property type="match status" value="1"/>
</dbReference>
<evidence type="ECO:0000256" key="3">
    <source>
        <dbReference type="ARBA" id="ARBA00023002"/>
    </source>
</evidence>
<evidence type="ECO:0000256" key="4">
    <source>
        <dbReference type="RuleBase" id="RU000363"/>
    </source>
</evidence>
<keyword evidence="3" id="KW-0560">Oxidoreductase</keyword>
<organism evidence="5 6">
    <name type="scientific">Oculimacula yallundae</name>
    <dbReference type="NCBI Taxonomy" id="86028"/>
    <lineage>
        <taxon>Eukaryota</taxon>
        <taxon>Fungi</taxon>
        <taxon>Dikarya</taxon>
        <taxon>Ascomycota</taxon>
        <taxon>Pezizomycotina</taxon>
        <taxon>Leotiomycetes</taxon>
        <taxon>Helotiales</taxon>
        <taxon>Ploettnerulaceae</taxon>
        <taxon>Oculimacula</taxon>
    </lineage>
</organism>
<dbReference type="CDD" id="cd05374">
    <property type="entry name" value="17beta-HSD-like_SDR_c"/>
    <property type="match status" value="1"/>
</dbReference>
<dbReference type="PANTHER" id="PTHR44169">
    <property type="entry name" value="NADPH-DEPENDENT 1-ACYLDIHYDROXYACETONE PHOSPHATE REDUCTASE"/>
    <property type="match status" value="1"/>
</dbReference>
<dbReference type="SUPFAM" id="SSF51735">
    <property type="entry name" value="NAD(P)-binding Rossmann-fold domains"/>
    <property type="match status" value="1"/>
</dbReference>
<dbReference type="PANTHER" id="PTHR44169:SF3">
    <property type="entry name" value="SHORT-CHAIN DEHYDROGENASE SRDE"/>
    <property type="match status" value="1"/>
</dbReference>
<reference evidence="5 6" key="1">
    <citation type="journal article" date="2024" name="Commun. Biol.">
        <title>Comparative genomic analysis of thermophilic fungi reveals convergent evolutionary adaptations and gene losses.</title>
        <authorList>
            <person name="Steindorff A.S."/>
            <person name="Aguilar-Pontes M.V."/>
            <person name="Robinson A.J."/>
            <person name="Andreopoulos B."/>
            <person name="LaButti K."/>
            <person name="Kuo A."/>
            <person name="Mondo S."/>
            <person name="Riley R."/>
            <person name="Otillar R."/>
            <person name="Haridas S."/>
            <person name="Lipzen A."/>
            <person name="Grimwood J."/>
            <person name="Schmutz J."/>
            <person name="Clum A."/>
            <person name="Reid I.D."/>
            <person name="Moisan M.C."/>
            <person name="Butler G."/>
            <person name="Nguyen T.T.M."/>
            <person name="Dewar K."/>
            <person name="Conant G."/>
            <person name="Drula E."/>
            <person name="Henrissat B."/>
            <person name="Hansel C."/>
            <person name="Singer S."/>
            <person name="Hutchinson M.I."/>
            <person name="de Vries R.P."/>
            <person name="Natvig D.O."/>
            <person name="Powell A.J."/>
            <person name="Tsang A."/>
            <person name="Grigoriev I.V."/>
        </authorList>
    </citation>
    <scope>NUCLEOTIDE SEQUENCE [LARGE SCALE GENOMIC DNA]</scope>
    <source>
        <strain evidence="5 6">CBS 494.80</strain>
    </source>
</reference>
<comment type="caution">
    <text evidence="5">The sequence shown here is derived from an EMBL/GenBank/DDBJ whole genome shotgun (WGS) entry which is preliminary data.</text>
</comment>
<dbReference type="PRINTS" id="PR00080">
    <property type="entry name" value="SDRFAMILY"/>
</dbReference>
<comment type="similarity">
    <text evidence="1 4">Belongs to the short-chain dehydrogenases/reductases (SDR) family.</text>
</comment>
<evidence type="ECO:0000313" key="6">
    <source>
        <dbReference type="Proteomes" id="UP001595075"/>
    </source>
</evidence>
<keyword evidence="2" id="KW-0521">NADP</keyword>
<dbReference type="PRINTS" id="PR00081">
    <property type="entry name" value="GDHRDH"/>
</dbReference>
<gene>
    <name evidence="5" type="ORF">VTL71DRAFT_12995</name>
</gene>
<keyword evidence="6" id="KW-1185">Reference proteome</keyword>
<protein>
    <recommendedName>
        <fullName evidence="7">NAD(P)-binding protein</fullName>
    </recommendedName>
</protein>
<dbReference type="InterPro" id="IPR020904">
    <property type="entry name" value="Sc_DH/Rdtase_CS"/>
</dbReference>
<evidence type="ECO:0000313" key="5">
    <source>
        <dbReference type="EMBL" id="KAL2071760.1"/>
    </source>
</evidence>